<comment type="caution">
    <text evidence="1">The sequence shown here is derived from an EMBL/GenBank/DDBJ whole genome shotgun (WGS) entry which is preliminary data.</text>
</comment>
<sequence length="146" mass="15859">MSTFNVNADLVPLFSGLVTGLKPFADAQQISLRFTAEVQHLYASYNPADVLAEITVFLSRIITFTPQSYAINVAIGICQNSSGRCIISIENTGVDLSRVVEILSTISKGLQITKLDKGTLFHIEIPVSLSSEDIITPEFNGQLTPK</sequence>
<proteinExistence type="predicted"/>
<dbReference type="AlphaFoldDB" id="A0A0F9EAY7"/>
<dbReference type="EMBL" id="LAZR01035617">
    <property type="protein sequence ID" value="KKL27046.1"/>
    <property type="molecule type" value="Genomic_DNA"/>
</dbReference>
<name>A0A0F9EAY7_9ZZZZ</name>
<gene>
    <name evidence="1" type="ORF">LCGC14_2389090</name>
</gene>
<feature type="non-terminal residue" evidence="1">
    <location>
        <position position="146"/>
    </location>
</feature>
<reference evidence="1" key="1">
    <citation type="journal article" date="2015" name="Nature">
        <title>Complex archaea that bridge the gap between prokaryotes and eukaryotes.</title>
        <authorList>
            <person name="Spang A."/>
            <person name="Saw J.H."/>
            <person name="Jorgensen S.L."/>
            <person name="Zaremba-Niedzwiedzka K."/>
            <person name="Martijn J."/>
            <person name="Lind A.E."/>
            <person name="van Eijk R."/>
            <person name="Schleper C."/>
            <person name="Guy L."/>
            <person name="Ettema T.J."/>
        </authorList>
    </citation>
    <scope>NUCLEOTIDE SEQUENCE</scope>
</reference>
<evidence type="ECO:0000313" key="1">
    <source>
        <dbReference type="EMBL" id="KKL27046.1"/>
    </source>
</evidence>
<protein>
    <submittedName>
        <fullName evidence="1">Uncharacterized protein</fullName>
    </submittedName>
</protein>
<organism evidence="1">
    <name type="scientific">marine sediment metagenome</name>
    <dbReference type="NCBI Taxonomy" id="412755"/>
    <lineage>
        <taxon>unclassified sequences</taxon>
        <taxon>metagenomes</taxon>
        <taxon>ecological metagenomes</taxon>
    </lineage>
</organism>
<accession>A0A0F9EAY7</accession>